<sequence>MVQEWLTWCGLPWYGINLMLHELSPTREQMEALKPQLENLHALTLGYVAHHCKLYGIEKIDDLPTNERIFFTKELCAFIGRHDHFRTPEELEQAFASLGT</sequence>
<organism evidence="1 2">
    <name type="scientific">Candidatus Kaiserbacteria bacterium RIFCSPHIGHO2_02_FULL_49_34</name>
    <dbReference type="NCBI Taxonomy" id="1798491"/>
    <lineage>
        <taxon>Bacteria</taxon>
        <taxon>Candidatus Kaiseribacteriota</taxon>
    </lineage>
</organism>
<protein>
    <submittedName>
        <fullName evidence="1">Uncharacterized protein</fullName>
    </submittedName>
</protein>
<gene>
    <name evidence="1" type="ORF">A3C87_03570</name>
</gene>
<evidence type="ECO:0000313" key="1">
    <source>
        <dbReference type="EMBL" id="OGG61201.1"/>
    </source>
</evidence>
<accession>A0A1F6DII3</accession>
<dbReference type="AlphaFoldDB" id="A0A1F6DII3"/>
<comment type="caution">
    <text evidence="1">The sequence shown here is derived from an EMBL/GenBank/DDBJ whole genome shotgun (WGS) entry which is preliminary data.</text>
</comment>
<name>A0A1F6DII3_9BACT</name>
<dbReference type="EMBL" id="MFLE01000025">
    <property type="protein sequence ID" value="OGG61201.1"/>
    <property type="molecule type" value="Genomic_DNA"/>
</dbReference>
<proteinExistence type="predicted"/>
<evidence type="ECO:0000313" key="2">
    <source>
        <dbReference type="Proteomes" id="UP000176511"/>
    </source>
</evidence>
<reference evidence="1 2" key="1">
    <citation type="journal article" date="2016" name="Nat. Commun.">
        <title>Thousands of microbial genomes shed light on interconnected biogeochemical processes in an aquifer system.</title>
        <authorList>
            <person name="Anantharaman K."/>
            <person name="Brown C.T."/>
            <person name="Hug L.A."/>
            <person name="Sharon I."/>
            <person name="Castelle C.J."/>
            <person name="Probst A.J."/>
            <person name="Thomas B.C."/>
            <person name="Singh A."/>
            <person name="Wilkins M.J."/>
            <person name="Karaoz U."/>
            <person name="Brodie E.L."/>
            <person name="Williams K.H."/>
            <person name="Hubbard S.S."/>
            <person name="Banfield J.F."/>
        </authorList>
    </citation>
    <scope>NUCLEOTIDE SEQUENCE [LARGE SCALE GENOMIC DNA]</scope>
</reference>
<dbReference type="Proteomes" id="UP000176511">
    <property type="component" value="Unassembled WGS sequence"/>
</dbReference>